<dbReference type="InterPro" id="IPR050114">
    <property type="entry name" value="UPF0173_UPF0282_UlaG_hydrolase"/>
</dbReference>
<comment type="catalytic activity">
    <reaction evidence="3">
        <text>3',5'-cyclic UMP + H2O = UMP + H(+)</text>
        <dbReference type="Rhea" id="RHEA:70575"/>
        <dbReference type="ChEBI" id="CHEBI:15377"/>
        <dbReference type="ChEBI" id="CHEBI:15378"/>
        <dbReference type="ChEBI" id="CHEBI:57865"/>
        <dbReference type="ChEBI" id="CHEBI:184387"/>
    </reaction>
    <physiologicalReaction direction="left-to-right" evidence="3">
        <dbReference type="Rhea" id="RHEA:70576"/>
    </physiologicalReaction>
</comment>
<dbReference type="Pfam" id="PF12706">
    <property type="entry name" value="Lactamase_B_2"/>
    <property type="match status" value="1"/>
</dbReference>
<proteinExistence type="predicted"/>
<dbReference type="Gene3D" id="3.60.15.10">
    <property type="entry name" value="Ribonuclease Z/Hydroxyacylglutathione hydrolase-like"/>
    <property type="match status" value="1"/>
</dbReference>
<evidence type="ECO:0000256" key="3">
    <source>
        <dbReference type="ARBA" id="ARBA00048505"/>
    </source>
</evidence>
<sequence>MTETSWAGWNPERLAAEIEETAVPYGMVAVWWLGQGSFVLKGGTSILYIDPFAMGEDELKSRHGLKRSYPPLLEPEHIRHADYCLITHEHIDHLDPAAIAAMAKQKRETIYMSPRCCIDVLVELGVPANRITAADVRKPHVDQNRKLAVQPVPAAHEELEPDEHGYHRYVGYVIRFNGVHIYHAGDTLVYGGLPERLKQENIDLAFVPINGRDVFRTDRGIVGNMNYREAAELAHLANFRTTVPMHYDMFPGNTEHPGYFVDYVYDRYPHLPVAVLARGRRFLYASDEALR</sequence>
<evidence type="ECO:0000256" key="1">
    <source>
        <dbReference type="ARBA" id="ARBA00034221"/>
    </source>
</evidence>
<reference evidence="6" key="1">
    <citation type="journal article" date="2019" name="Int. J. Syst. Evol. Microbiol.">
        <title>The Global Catalogue of Microorganisms (GCM) 10K type strain sequencing project: providing services to taxonomists for standard genome sequencing and annotation.</title>
        <authorList>
            <consortium name="The Broad Institute Genomics Platform"/>
            <consortium name="The Broad Institute Genome Sequencing Center for Infectious Disease"/>
            <person name="Wu L."/>
            <person name="Ma J."/>
        </authorList>
    </citation>
    <scope>NUCLEOTIDE SEQUENCE [LARGE SCALE GENOMIC DNA]</scope>
    <source>
        <strain evidence="6">TISTR 1827</strain>
    </source>
</reference>
<keyword evidence="6" id="KW-1185">Reference proteome</keyword>
<dbReference type="EMBL" id="JBHUMY010000003">
    <property type="protein sequence ID" value="MFD2659376.1"/>
    <property type="molecule type" value="Genomic_DNA"/>
</dbReference>
<dbReference type="InterPro" id="IPR001279">
    <property type="entry name" value="Metallo-B-lactamas"/>
</dbReference>
<evidence type="ECO:0000313" key="5">
    <source>
        <dbReference type="EMBL" id="MFD2659376.1"/>
    </source>
</evidence>
<comment type="caution">
    <text evidence="5">The sequence shown here is derived from an EMBL/GenBank/DDBJ whole genome shotgun (WGS) entry which is preliminary data.</text>
</comment>
<dbReference type="Proteomes" id="UP001597493">
    <property type="component" value="Unassembled WGS sequence"/>
</dbReference>
<dbReference type="PANTHER" id="PTHR43546">
    <property type="entry name" value="UPF0173 METAL-DEPENDENT HYDROLASE MJ1163-RELATED"/>
    <property type="match status" value="1"/>
</dbReference>
<feature type="domain" description="Metallo-beta-lactamase" evidence="4">
    <location>
        <begin position="65"/>
        <end position="247"/>
    </location>
</feature>
<name>A0ABW5QSH4_9BACL</name>
<comment type="function">
    <text evidence="2">Counteracts the endogenous Pycsar antiviral defense system. Phosphodiesterase that enables metal-dependent hydrolysis of host cyclic nucleotide Pycsar defense signals such as cCMP and cUMP.</text>
</comment>
<dbReference type="PANTHER" id="PTHR43546:SF8">
    <property type="entry name" value="METALLO-BETA-LACTAMASE DOMAIN-CONTAINING PROTEIN"/>
    <property type="match status" value="1"/>
</dbReference>
<comment type="catalytic activity">
    <reaction evidence="1">
        <text>3',5'-cyclic CMP + H2O = CMP + H(+)</text>
        <dbReference type="Rhea" id="RHEA:72675"/>
        <dbReference type="ChEBI" id="CHEBI:15377"/>
        <dbReference type="ChEBI" id="CHEBI:15378"/>
        <dbReference type="ChEBI" id="CHEBI:58003"/>
        <dbReference type="ChEBI" id="CHEBI:60377"/>
    </reaction>
    <physiologicalReaction direction="left-to-right" evidence="1">
        <dbReference type="Rhea" id="RHEA:72676"/>
    </physiologicalReaction>
</comment>
<organism evidence="5 6">
    <name type="scientific">Paenibacillus thailandensis</name>
    <dbReference type="NCBI Taxonomy" id="393250"/>
    <lineage>
        <taxon>Bacteria</taxon>
        <taxon>Bacillati</taxon>
        <taxon>Bacillota</taxon>
        <taxon>Bacilli</taxon>
        <taxon>Bacillales</taxon>
        <taxon>Paenibacillaceae</taxon>
        <taxon>Paenibacillus</taxon>
    </lineage>
</organism>
<accession>A0ABW5QSH4</accession>
<protein>
    <submittedName>
        <fullName evidence="5">MBL fold metallo-hydrolase</fullName>
    </submittedName>
</protein>
<dbReference type="InterPro" id="IPR036866">
    <property type="entry name" value="RibonucZ/Hydroxyglut_hydro"/>
</dbReference>
<dbReference type="RefSeq" id="WP_379270058.1">
    <property type="nucleotide sequence ID" value="NZ_JBHUGT010000037.1"/>
</dbReference>
<dbReference type="SUPFAM" id="SSF56281">
    <property type="entry name" value="Metallo-hydrolase/oxidoreductase"/>
    <property type="match status" value="1"/>
</dbReference>
<evidence type="ECO:0000256" key="2">
    <source>
        <dbReference type="ARBA" id="ARBA00034301"/>
    </source>
</evidence>
<gene>
    <name evidence="5" type="ORF">ACFSW5_03750</name>
</gene>
<evidence type="ECO:0000259" key="4">
    <source>
        <dbReference type="Pfam" id="PF12706"/>
    </source>
</evidence>
<evidence type="ECO:0000313" key="6">
    <source>
        <dbReference type="Proteomes" id="UP001597493"/>
    </source>
</evidence>